<name>A0A1R0GRN2_9FUNG</name>
<keyword evidence="2" id="KW-1185">Reference proteome</keyword>
<sequence>MEYLVSSLLGLSLSSGPNSPIRFSLIIPIVGAVQTFSVFSTRSNGLSEYRRSKGEISALRSMLGEGDGCVNNSALSVASSLVT</sequence>
<dbReference type="Proteomes" id="UP000187455">
    <property type="component" value="Unassembled WGS sequence"/>
</dbReference>
<evidence type="ECO:0000313" key="2">
    <source>
        <dbReference type="Proteomes" id="UP000187455"/>
    </source>
</evidence>
<accession>A0A1R0GRN2</accession>
<protein>
    <submittedName>
        <fullName evidence="1">Uncharacterized protein</fullName>
    </submittedName>
</protein>
<organism evidence="1 2">
    <name type="scientific">Smittium mucronatum</name>
    <dbReference type="NCBI Taxonomy" id="133383"/>
    <lineage>
        <taxon>Eukaryota</taxon>
        <taxon>Fungi</taxon>
        <taxon>Fungi incertae sedis</taxon>
        <taxon>Zoopagomycota</taxon>
        <taxon>Kickxellomycotina</taxon>
        <taxon>Harpellomycetes</taxon>
        <taxon>Harpellales</taxon>
        <taxon>Legeriomycetaceae</taxon>
        <taxon>Smittium</taxon>
    </lineage>
</organism>
<proteinExistence type="predicted"/>
<evidence type="ECO:0000313" key="1">
    <source>
        <dbReference type="EMBL" id="OLY79535.1"/>
    </source>
</evidence>
<comment type="caution">
    <text evidence="1">The sequence shown here is derived from an EMBL/GenBank/DDBJ whole genome shotgun (WGS) entry which is preliminary data.</text>
</comment>
<gene>
    <name evidence="1" type="ORF">AYI68_g6393</name>
</gene>
<reference evidence="1 2" key="1">
    <citation type="journal article" date="2016" name="Mol. Biol. Evol.">
        <title>Genome-Wide Survey of Gut Fungi (Harpellales) Reveals the First Horizontally Transferred Ubiquitin Gene from a Mosquito Host.</title>
        <authorList>
            <person name="Wang Y."/>
            <person name="White M.M."/>
            <person name="Kvist S."/>
            <person name="Moncalvo J.M."/>
        </authorList>
    </citation>
    <scope>NUCLEOTIDE SEQUENCE [LARGE SCALE GENOMIC DNA]</scope>
    <source>
        <strain evidence="1 2">ALG-7-W6</strain>
    </source>
</reference>
<dbReference type="AlphaFoldDB" id="A0A1R0GRN2"/>
<dbReference type="EMBL" id="LSSL01004331">
    <property type="protein sequence ID" value="OLY79535.1"/>
    <property type="molecule type" value="Genomic_DNA"/>
</dbReference>